<feature type="domain" description="O-antigen ligase-related" evidence="7">
    <location>
        <begin position="225"/>
        <end position="337"/>
    </location>
</feature>
<keyword evidence="2 6" id="KW-0812">Transmembrane</keyword>
<feature type="transmembrane region" description="Helical" evidence="6">
    <location>
        <begin position="29"/>
        <end position="48"/>
    </location>
</feature>
<comment type="subcellular location">
    <subcellularLocation>
        <location evidence="1">Membrane</location>
        <topology evidence="1">Multi-pass membrane protein</topology>
    </subcellularLocation>
</comment>
<feature type="transmembrane region" description="Helical" evidence="6">
    <location>
        <begin position="265"/>
        <end position="283"/>
    </location>
</feature>
<dbReference type="PANTHER" id="PTHR37422">
    <property type="entry name" value="TEICHURONIC ACID BIOSYNTHESIS PROTEIN TUAE"/>
    <property type="match status" value="1"/>
</dbReference>
<feature type="transmembrane region" description="Helical" evidence="6">
    <location>
        <begin position="196"/>
        <end position="216"/>
    </location>
</feature>
<reference evidence="8 9" key="1">
    <citation type="submission" date="2015-09" db="EMBL/GenBank/DDBJ databases">
        <authorList>
            <consortium name="Swine Surveillance"/>
        </authorList>
    </citation>
    <scope>NUCLEOTIDE SEQUENCE [LARGE SCALE GENOMIC DNA]</scope>
    <source>
        <strain evidence="8 9">CECT 4292</strain>
    </source>
</reference>
<feature type="compositionally biased region" description="Basic and acidic residues" evidence="5">
    <location>
        <begin position="438"/>
        <end position="456"/>
    </location>
</feature>
<keyword evidence="8" id="KW-0436">Ligase</keyword>
<feature type="transmembrane region" description="Helical" evidence="6">
    <location>
        <begin position="84"/>
        <end position="100"/>
    </location>
</feature>
<evidence type="ECO:0000256" key="5">
    <source>
        <dbReference type="SAM" id="MobiDB-lite"/>
    </source>
</evidence>
<accession>A0A0P1EGT8</accession>
<proteinExistence type="predicted"/>
<organism evidence="8 9">
    <name type="scientific">Ruegeria atlantica</name>
    <dbReference type="NCBI Taxonomy" id="81569"/>
    <lineage>
        <taxon>Bacteria</taxon>
        <taxon>Pseudomonadati</taxon>
        <taxon>Pseudomonadota</taxon>
        <taxon>Alphaproteobacteria</taxon>
        <taxon>Rhodobacterales</taxon>
        <taxon>Roseobacteraceae</taxon>
        <taxon>Ruegeria</taxon>
    </lineage>
</organism>
<evidence type="ECO:0000256" key="3">
    <source>
        <dbReference type="ARBA" id="ARBA00022989"/>
    </source>
</evidence>
<keyword evidence="4 6" id="KW-0472">Membrane</keyword>
<dbReference type="Proteomes" id="UP000050783">
    <property type="component" value="Unassembled WGS sequence"/>
</dbReference>
<feature type="transmembrane region" description="Helical" evidence="6">
    <location>
        <begin position="54"/>
        <end position="72"/>
    </location>
</feature>
<name>A0A0P1EGT8_9RHOB</name>
<dbReference type="Pfam" id="PF04932">
    <property type="entry name" value="Wzy_C"/>
    <property type="match status" value="1"/>
</dbReference>
<dbReference type="PANTHER" id="PTHR37422:SF13">
    <property type="entry name" value="LIPOPOLYSACCHARIDE BIOSYNTHESIS PROTEIN PA4999-RELATED"/>
    <property type="match status" value="1"/>
</dbReference>
<protein>
    <submittedName>
        <fullName evidence="8">Lipid A core-O-antigen ligase</fullName>
    </submittedName>
</protein>
<dbReference type="InterPro" id="IPR007016">
    <property type="entry name" value="O-antigen_ligase-rel_domated"/>
</dbReference>
<dbReference type="EMBL" id="CYPU01000055">
    <property type="protein sequence ID" value="CUH49077.1"/>
    <property type="molecule type" value="Genomic_DNA"/>
</dbReference>
<keyword evidence="3 6" id="KW-1133">Transmembrane helix</keyword>
<evidence type="ECO:0000256" key="4">
    <source>
        <dbReference type="ARBA" id="ARBA00023136"/>
    </source>
</evidence>
<feature type="transmembrane region" description="Helical" evidence="6">
    <location>
        <begin position="222"/>
        <end position="253"/>
    </location>
</feature>
<gene>
    <name evidence="8" type="ORF">RUA4292_03271</name>
</gene>
<feature type="transmembrane region" description="Helical" evidence="6">
    <location>
        <begin position="350"/>
        <end position="371"/>
    </location>
</feature>
<evidence type="ECO:0000313" key="9">
    <source>
        <dbReference type="Proteomes" id="UP000050783"/>
    </source>
</evidence>
<feature type="transmembrane region" description="Helical" evidence="6">
    <location>
        <begin position="405"/>
        <end position="421"/>
    </location>
</feature>
<dbReference type="GeneID" id="55494431"/>
<evidence type="ECO:0000256" key="2">
    <source>
        <dbReference type="ARBA" id="ARBA00022692"/>
    </source>
</evidence>
<feature type="compositionally biased region" description="Basic residues" evidence="5">
    <location>
        <begin position="465"/>
        <end position="475"/>
    </location>
</feature>
<dbReference type="InterPro" id="IPR051533">
    <property type="entry name" value="WaaL-like"/>
</dbReference>
<evidence type="ECO:0000256" key="1">
    <source>
        <dbReference type="ARBA" id="ARBA00004141"/>
    </source>
</evidence>
<sequence>MKQGISGRRAPDPMTVERAPKSLRKTERLPAIVTIFLLGLTIPFILFLGPLRLSVYRLLLVVLFGPLVFMWLSGRAGRIRLPDIALLLMCVWIALSYAMIHGPSRAIEAGGIGLVETMGAYLIARIYVRTPTTFYTVVRVLFWVAMALLPLAVIETISGRSVALDIFEIFYKSYNTLYMDPRWGLRRVQSVFEHPILYGAFSSVIIGLGYFVLGYGKPVFRRIIYAFAGLLGVFLSLSSGPFVAAGAQMFLIAWDQVFKSIRERWVILSGLFLMGIVVIELFANRSVAQILISYVAFRKSSAWNRLRIWEHGTASVAKNPLFGVGQNEWERPAFMPASIDMFWLLPAVRFGLPSAVFMQLAFVSIFLLVLFRKNLGPRESEYRTGYLITLLGLYIAGWTVHYWNAVYVLFVFLLGCGFCFFNEDKKMDKNPGAQDAGPNDHKGAASDRDASERGRDVTVQSGYTRQKKRHFRDKT</sequence>
<feature type="transmembrane region" description="Helical" evidence="6">
    <location>
        <begin position="134"/>
        <end position="154"/>
    </location>
</feature>
<dbReference type="GO" id="GO:0016874">
    <property type="term" value="F:ligase activity"/>
    <property type="evidence" value="ECO:0007669"/>
    <property type="project" value="UniProtKB-KW"/>
</dbReference>
<dbReference type="RefSeq" id="WP_233493470.1">
    <property type="nucleotide sequence ID" value="NZ_CYPU01000055.1"/>
</dbReference>
<evidence type="ECO:0000256" key="6">
    <source>
        <dbReference type="SAM" id="Phobius"/>
    </source>
</evidence>
<evidence type="ECO:0000313" key="8">
    <source>
        <dbReference type="EMBL" id="CUH49077.1"/>
    </source>
</evidence>
<dbReference type="AlphaFoldDB" id="A0A0P1EGT8"/>
<feature type="region of interest" description="Disordered" evidence="5">
    <location>
        <begin position="430"/>
        <end position="475"/>
    </location>
</feature>
<evidence type="ECO:0000259" key="7">
    <source>
        <dbReference type="Pfam" id="PF04932"/>
    </source>
</evidence>